<proteinExistence type="predicted"/>
<accession>A0ABR5MK69</accession>
<keyword evidence="3" id="KW-0010">Activator</keyword>
<keyword evidence="8" id="KW-1185">Reference proteome</keyword>
<dbReference type="InterPro" id="IPR012318">
    <property type="entry name" value="HTH_CRP"/>
</dbReference>
<dbReference type="PROSITE" id="PS50042">
    <property type="entry name" value="CNMP_BINDING_3"/>
    <property type="match status" value="1"/>
</dbReference>
<dbReference type="SUPFAM" id="SSF46785">
    <property type="entry name" value="Winged helix' DNA-binding domain"/>
    <property type="match status" value="1"/>
</dbReference>
<dbReference type="InterPro" id="IPR018490">
    <property type="entry name" value="cNMP-bd_dom_sf"/>
</dbReference>
<dbReference type="SMART" id="SM00100">
    <property type="entry name" value="cNMP"/>
    <property type="match status" value="1"/>
</dbReference>
<dbReference type="InterPro" id="IPR000595">
    <property type="entry name" value="cNMP-bd_dom"/>
</dbReference>
<dbReference type="PROSITE" id="PS00042">
    <property type="entry name" value="HTH_CRP_1"/>
    <property type="match status" value="1"/>
</dbReference>
<sequence length="243" mass="27720">MKDLQTSVLLDAKTEEDLISPDLRALLNSISTQKVMDEETYLFHEGTEAEEIFIIKSGLVQISKLTADGKEMILRICKHNDIIGELTLFCNDPKYILSAKVMERGEVHVIQKEMLEKALMTNNELTFEYLKWTSNHMRKYQSKIRDLLLNGKKGALYSTLIRLSNSYGVVKDEGILIDLVLTNQELAKFCAATRESVNRMLVELRKLDVISMDKSGKILLKDIDYLRAKIGCENCPIEICNIN</sequence>
<dbReference type="InterPro" id="IPR014710">
    <property type="entry name" value="RmlC-like_jellyroll"/>
</dbReference>
<dbReference type="InterPro" id="IPR050397">
    <property type="entry name" value="Env_Response_Regulators"/>
</dbReference>
<dbReference type="PANTHER" id="PTHR24567:SF74">
    <property type="entry name" value="HTH-TYPE TRANSCRIPTIONAL REGULATOR ARCR"/>
    <property type="match status" value="1"/>
</dbReference>
<reference evidence="7 8" key="1">
    <citation type="submission" date="2015-07" db="EMBL/GenBank/DDBJ databases">
        <title>High-quality draft genome sequence of Oceanobacillus caeni HM6, a bacillus isolated from a human feces.</title>
        <authorList>
            <person name="Kumar J."/>
            <person name="Verma M.K."/>
            <person name="Pandey R."/>
            <person name="Bhambi M."/>
            <person name="Chauhan N."/>
        </authorList>
    </citation>
    <scope>NUCLEOTIDE SEQUENCE [LARGE SCALE GENOMIC DNA]</scope>
    <source>
        <strain evidence="7 8">HM6</strain>
    </source>
</reference>
<evidence type="ECO:0000259" key="6">
    <source>
        <dbReference type="PROSITE" id="PS51063"/>
    </source>
</evidence>
<evidence type="ECO:0000256" key="4">
    <source>
        <dbReference type="ARBA" id="ARBA00023163"/>
    </source>
</evidence>
<dbReference type="Gene3D" id="1.10.10.10">
    <property type="entry name" value="Winged helix-like DNA-binding domain superfamily/Winged helix DNA-binding domain"/>
    <property type="match status" value="1"/>
</dbReference>
<evidence type="ECO:0000256" key="1">
    <source>
        <dbReference type="ARBA" id="ARBA00023015"/>
    </source>
</evidence>
<protein>
    <submittedName>
        <fullName evidence="7">Crp/Fnr family transcriptional regulator</fullName>
    </submittedName>
</protein>
<dbReference type="InterPro" id="IPR036390">
    <property type="entry name" value="WH_DNA-bd_sf"/>
</dbReference>
<dbReference type="Gene3D" id="2.60.120.10">
    <property type="entry name" value="Jelly Rolls"/>
    <property type="match status" value="1"/>
</dbReference>
<name>A0ABR5MK69_9BACI</name>
<dbReference type="Pfam" id="PF13545">
    <property type="entry name" value="HTH_Crp_2"/>
    <property type="match status" value="1"/>
</dbReference>
<feature type="domain" description="HTH crp-type" evidence="6">
    <location>
        <begin position="150"/>
        <end position="224"/>
    </location>
</feature>
<evidence type="ECO:0000259" key="5">
    <source>
        <dbReference type="PROSITE" id="PS50042"/>
    </source>
</evidence>
<dbReference type="CDD" id="cd00038">
    <property type="entry name" value="CAP_ED"/>
    <property type="match status" value="1"/>
</dbReference>
<gene>
    <name evidence="7" type="ORF">AFL42_08205</name>
</gene>
<dbReference type="InterPro" id="IPR036388">
    <property type="entry name" value="WH-like_DNA-bd_sf"/>
</dbReference>
<dbReference type="InterPro" id="IPR018335">
    <property type="entry name" value="Tscrpt_reg_HTH_Crp-type_CS"/>
</dbReference>
<keyword evidence="2" id="KW-0238">DNA-binding</keyword>
<comment type="caution">
    <text evidence="7">The sequence shown here is derived from an EMBL/GenBank/DDBJ whole genome shotgun (WGS) entry which is preliminary data.</text>
</comment>
<dbReference type="Proteomes" id="UP000037854">
    <property type="component" value="Unassembled WGS sequence"/>
</dbReference>
<dbReference type="SMART" id="SM00419">
    <property type="entry name" value="HTH_CRP"/>
    <property type="match status" value="1"/>
</dbReference>
<evidence type="ECO:0000256" key="3">
    <source>
        <dbReference type="ARBA" id="ARBA00023159"/>
    </source>
</evidence>
<evidence type="ECO:0000313" key="8">
    <source>
        <dbReference type="Proteomes" id="UP000037854"/>
    </source>
</evidence>
<dbReference type="CDD" id="cd00092">
    <property type="entry name" value="HTH_CRP"/>
    <property type="match status" value="1"/>
</dbReference>
<dbReference type="PROSITE" id="PS51063">
    <property type="entry name" value="HTH_CRP_2"/>
    <property type="match status" value="1"/>
</dbReference>
<feature type="domain" description="Cyclic nucleotide-binding" evidence="5">
    <location>
        <begin position="14"/>
        <end position="125"/>
    </location>
</feature>
<evidence type="ECO:0000313" key="7">
    <source>
        <dbReference type="EMBL" id="KPH75817.1"/>
    </source>
</evidence>
<dbReference type="SUPFAM" id="SSF51206">
    <property type="entry name" value="cAMP-binding domain-like"/>
    <property type="match status" value="1"/>
</dbReference>
<dbReference type="PANTHER" id="PTHR24567">
    <property type="entry name" value="CRP FAMILY TRANSCRIPTIONAL REGULATORY PROTEIN"/>
    <property type="match status" value="1"/>
</dbReference>
<organism evidence="7 8">
    <name type="scientific">Oceanobacillus caeni</name>
    <dbReference type="NCBI Taxonomy" id="405946"/>
    <lineage>
        <taxon>Bacteria</taxon>
        <taxon>Bacillati</taxon>
        <taxon>Bacillota</taxon>
        <taxon>Bacilli</taxon>
        <taxon>Bacillales</taxon>
        <taxon>Bacillaceae</taxon>
        <taxon>Oceanobacillus</taxon>
    </lineage>
</organism>
<evidence type="ECO:0000256" key="2">
    <source>
        <dbReference type="ARBA" id="ARBA00023125"/>
    </source>
</evidence>
<keyword evidence="1" id="KW-0805">Transcription regulation</keyword>
<dbReference type="Pfam" id="PF00027">
    <property type="entry name" value="cNMP_binding"/>
    <property type="match status" value="1"/>
</dbReference>
<keyword evidence="4" id="KW-0804">Transcription</keyword>
<dbReference type="EMBL" id="LGTK01000022">
    <property type="protein sequence ID" value="KPH75817.1"/>
    <property type="molecule type" value="Genomic_DNA"/>
</dbReference>